<feature type="transmembrane region" description="Helical" evidence="1">
    <location>
        <begin position="96"/>
        <end position="124"/>
    </location>
</feature>
<protein>
    <submittedName>
        <fullName evidence="2">ABC-2 family transporter</fullName>
    </submittedName>
</protein>
<evidence type="ECO:0000256" key="1">
    <source>
        <dbReference type="SAM" id="Phobius"/>
    </source>
</evidence>
<dbReference type="AlphaFoldDB" id="A0AB73SYJ6"/>
<feature type="transmembrane region" description="Helical" evidence="1">
    <location>
        <begin position="17"/>
        <end position="38"/>
    </location>
</feature>
<dbReference type="GO" id="GO:0005886">
    <property type="term" value="C:plasma membrane"/>
    <property type="evidence" value="ECO:0007669"/>
    <property type="project" value="UniProtKB-SubCell"/>
</dbReference>
<evidence type="ECO:0000313" key="2">
    <source>
        <dbReference type="EMBL" id="PWJ72427.1"/>
    </source>
</evidence>
<keyword evidence="1" id="KW-0472">Membrane</keyword>
<evidence type="ECO:0000313" key="3">
    <source>
        <dbReference type="Proteomes" id="UP000245412"/>
    </source>
</evidence>
<keyword evidence="3" id="KW-1185">Reference proteome</keyword>
<dbReference type="PANTHER" id="PTHR37305:SF1">
    <property type="entry name" value="MEMBRANE PROTEIN"/>
    <property type="match status" value="1"/>
</dbReference>
<sequence>MSKLLNANFARLKKEKVFWITVVFMVIYAAGVCIWAYSRGSGIKFDGLFLYVYGLGGQAAVPGIVMAVLCSMFIGTEYSDGTVRNKLVVGRTRFEIYASNFITCAAAGIFLNVVCTASICAVGIPLFGGFAMPAGMLIQIIITGVLIMVSYAALFNMLAMLLTNKTSSSVLSLILAIAVMFAAAYMIARLAEPEITDLYSLVDGQFTVETGPNPFYIGGMARVICQVFVNLFPSGQSLQLSSEYAELNWTLPLYSAGVIIAANAAGLSGFIRKDLK</sequence>
<dbReference type="RefSeq" id="WP_109748428.1">
    <property type="nucleotide sequence ID" value="NZ_JANKBI010000018.1"/>
</dbReference>
<proteinExistence type="predicted"/>
<organism evidence="2 3">
    <name type="scientific">Murimonas intestini</name>
    <dbReference type="NCBI Taxonomy" id="1337051"/>
    <lineage>
        <taxon>Bacteria</taxon>
        <taxon>Bacillati</taxon>
        <taxon>Bacillota</taxon>
        <taxon>Clostridia</taxon>
        <taxon>Lachnospirales</taxon>
        <taxon>Lachnospiraceae</taxon>
        <taxon>Murimonas</taxon>
    </lineage>
</organism>
<feature type="transmembrane region" description="Helical" evidence="1">
    <location>
        <begin position="50"/>
        <end position="75"/>
    </location>
</feature>
<feature type="transmembrane region" description="Helical" evidence="1">
    <location>
        <begin position="136"/>
        <end position="158"/>
    </location>
</feature>
<accession>A0AB73SYJ6</accession>
<feature type="transmembrane region" description="Helical" evidence="1">
    <location>
        <begin position="170"/>
        <end position="188"/>
    </location>
</feature>
<feature type="transmembrane region" description="Helical" evidence="1">
    <location>
        <begin position="251"/>
        <end position="271"/>
    </location>
</feature>
<keyword evidence="1" id="KW-1133">Transmembrane helix</keyword>
<gene>
    <name evidence="2" type="ORF">C7383_11837</name>
</gene>
<dbReference type="PANTHER" id="PTHR37305">
    <property type="entry name" value="INTEGRAL MEMBRANE PROTEIN-RELATED"/>
    <property type="match status" value="1"/>
</dbReference>
<keyword evidence="1" id="KW-0812">Transmembrane</keyword>
<dbReference type="Proteomes" id="UP000245412">
    <property type="component" value="Unassembled WGS sequence"/>
</dbReference>
<reference evidence="2 3" key="1">
    <citation type="submission" date="2018-05" db="EMBL/GenBank/DDBJ databases">
        <authorList>
            <person name="Goeker M."/>
            <person name="Huntemann M."/>
            <person name="Clum A."/>
            <person name="Pillay M."/>
            <person name="Palaniappan K."/>
            <person name="Varghese N."/>
            <person name="Mikhailova N."/>
            <person name="Stamatis D."/>
            <person name="Reddy T."/>
            <person name="Daum C."/>
            <person name="Shapiro N."/>
            <person name="Ivanova N."/>
            <person name="Kyrpides N."/>
            <person name="Woyke T."/>
        </authorList>
    </citation>
    <scope>NUCLEOTIDE SEQUENCE [LARGE SCALE GENOMIC DNA]</scope>
    <source>
        <strain evidence="2 3">DSM 26524</strain>
    </source>
</reference>
<dbReference type="GO" id="GO:0140359">
    <property type="term" value="F:ABC-type transporter activity"/>
    <property type="evidence" value="ECO:0007669"/>
    <property type="project" value="InterPro"/>
</dbReference>
<dbReference type="EMBL" id="QGGY01000018">
    <property type="protein sequence ID" value="PWJ72427.1"/>
    <property type="molecule type" value="Genomic_DNA"/>
</dbReference>
<comment type="caution">
    <text evidence="2">The sequence shown here is derived from an EMBL/GenBank/DDBJ whole genome shotgun (WGS) entry which is preliminary data.</text>
</comment>
<dbReference type="Pfam" id="PF12730">
    <property type="entry name" value="ABC2_membrane_4"/>
    <property type="match status" value="1"/>
</dbReference>
<name>A0AB73SYJ6_9FIRM</name>